<keyword evidence="6" id="KW-0808">Transferase</keyword>
<name>A0A9P1K0E3_9PROT</name>
<dbReference type="InterPro" id="IPR036890">
    <property type="entry name" value="HATPase_C_sf"/>
</dbReference>
<evidence type="ECO:0000313" key="7">
    <source>
        <dbReference type="Proteomes" id="UP000007319"/>
    </source>
</evidence>
<sequence>MAAGTAGGIEGGAMHLDGNTLFAMTGGMIFLSALVATLLYKLNTSVPGPRGWAWGNILVGVFFLLRMLPAPAPEWLSIAVANGILLLGQGFTYMGMRQFVGLPPLPAVPYLAALLVGTPLLWLLDDGNARVALVSTGLLAFSVATIAALVGRSDGSVIGRRLVIGLFAVNAVMLTVRIAMALGSSINMVPNNGGGGGAMALVLFVWNIPFVFIGCAGMVLMVAERLASQETRRAEALAGEVRERERVARLLTESERQLSDLVSSSPLPILVVFPDSLTVAFLNQRAADLLGPIQGTAIGARLPDLIELGAAGEPETMLQARSRPPGEPWEAETLARLPDGRRLWLRVSAAAVGFARREALIVNLNDITVHKELERSLNAARQKAETALEIQRNAMAEQRNFLAMVSHEFRNPLAVIHVAVDDLTGAGGEFAGRSLDKLARIRRAAQRMRKLVEDCLAEDWLEAASLTPALQPLDTVDLTRSLCADLALLHRHATFAVHLPSEPATVMADPSLLSVALSNLIDNAVKYSHPCVVTVTLSVERGTVQLCVHNPGAAILPADLGHIFEKFYRSPNVGRRAGAGLGLYLVKRIIEAHAGRIEVDSRDGAGTAFIVQLPPVSPVREKSLPNPRQTAMNATVASVETVHASGTIG</sequence>
<dbReference type="SMART" id="SM00388">
    <property type="entry name" value="HisKA"/>
    <property type="match status" value="1"/>
</dbReference>
<keyword evidence="4" id="KW-0472">Membrane</keyword>
<dbReference type="CDD" id="cd00082">
    <property type="entry name" value="HisKA"/>
    <property type="match status" value="1"/>
</dbReference>
<dbReference type="Pfam" id="PF00512">
    <property type="entry name" value="HisKA"/>
    <property type="match status" value="1"/>
</dbReference>
<dbReference type="EC" id="2.7.13.3" evidence="2"/>
<feature type="transmembrane region" description="Helical" evidence="4">
    <location>
        <begin position="130"/>
        <end position="150"/>
    </location>
</feature>
<dbReference type="AlphaFoldDB" id="A0A9P1K0E3"/>
<gene>
    <name evidence="6" type="ORF">AZOBR_p440001</name>
</gene>
<dbReference type="InterPro" id="IPR035965">
    <property type="entry name" value="PAS-like_dom_sf"/>
</dbReference>
<evidence type="ECO:0000256" key="2">
    <source>
        <dbReference type="ARBA" id="ARBA00012438"/>
    </source>
</evidence>
<feature type="transmembrane region" description="Helical" evidence="4">
    <location>
        <begin position="198"/>
        <end position="223"/>
    </location>
</feature>
<dbReference type="SUPFAM" id="SSF55874">
    <property type="entry name" value="ATPase domain of HSP90 chaperone/DNA topoisomerase II/histidine kinase"/>
    <property type="match status" value="1"/>
</dbReference>
<dbReference type="KEGG" id="abs:AZOBR_p440001"/>
<dbReference type="CDD" id="cd00075">
    <property type="entry name" value="HATPase"/>
    <property type="match status" value="1"/>
</dbReference>
<keyword evidence="6" id="KW-0614">Plasmid</keyword>
<evidence type="ECO:0000313" key="6">
    <source>
        <dbReference type="EMBL" id="CCD03288.1"/>
    </source>
</evidence>
<dbReference type="EMBL" id="HE577331">
    <property type="protein sequence ID" value="CCD03288.1"/>
    <property type="molecule type" value="Genomic_DNA"/>
</dbReference>
<feature type="transmembrane region" description="Helical" evidence="4">
    <location>
        <begin position="20"/>
        <end position="40"/>
    </location>
</feature>
<keyword evidence="3" id="KW-0597">Phosphoprotein</keyword>
<dbReference type="Proteomes" id="UP000007319">
    <property type="component" value="Plasmid AZOBR_p4"/>
</dbReference>
<dbReference type="Gene3D" id="3.30.565.10">
    <property type="entry name" value="Histidine kinase-like ATPase, C-terminal domain"/>
    <property type="match status" value="1"/>
</dbReference>
<dbReference type="InterPro" id="IPR003594">
    <property type="entry name" value="HATPase_dom"/>
</dbReference>
<dbReference type="InterPro" id="IPR004358">
    <property type="entry name" value="Sig_transdc_His_kin-like_C"/>
</dbReference>
<dbReference type="Pfam" id="PF02518">
    <property type="entry name" value="HATPase_c"/>
    <property type="match status" value="1"/>
</dbReference>
<dbReference type="PRINTS" id="PR00344">
    <property type="entry name" value="BCTRLSENSOR"/>
</dbReference>
<dbReference type="SMART" id="SM00387">
    <property type="entry name" value="HATPase_c"/>
    <property type="match status" value="1"/>
</dbReference>
<keyword evidence="6" id="KW-0418">Kinase</keyword>
<dbReference type="InterPro" id="IPR000014">
    <property type="entry name" value="PAS"/>
</dbReference>
<dbReference type="SUPFAM" id="SSF55785">
    <property type="entry name" value="PYP-like sensor domain (PAS domain)"/>
    <property type="match status" value="1"/>
</dbReference>
<dbReference type="CDD" id="cd00130">
    <property type="entry name" value="PAS"/>
    <property type="match status" value="1"/>
</dbReference>
<feature type="transmembrane region" description="Helical" evidence="4">
    <location>
        <begin position="52"/>
        <end position="69"/>
    </location>
</feature>
<protein>
    <recommendedName>
        <fullName evidence="2">histidine kinase</fullName>
        <ecNumber evidence="2">2.7.13.3</ecNumber>
    </recommendedName>
</protein>
<feature type="transmembrane region" description="Helical" evidence="4">
    <location>
        <begin position="162"/>
        <end position="186"/>
    </location>
</feature>
<dbReference type="PANTHER" id="PTHR43547:SF2">
    <property type="entry name" value="HYBRID SIGNAL TRANSDUCTION HISTIDINE KINASE C"/>
    <property type="match status" value="1"/>
</dbReference>
<feature type="domain" description="Histidine kinase" evidence="5">
    <location>
        <begin position="404"/>
        <end position="617"/>
    </location>
</feature>
<dbReference type="Gene3D" id="3.30.450.20">
    <property type="entry name" value="PAS domain"/>
    <property type="match status" value="1"/>
</dbReference>
<evidence type="ECO:0000259" key="5">
    <source>
        <dbReference type="PROSITE" id="PS50109"/>
    </source>
</evidence>
<proteinExistence type="predicted"/>
<keyword evidence="7" id="KW-1185">Reference proteome</keyword>
<dbReference type="InterPro" id="IPR005467">
    <property type="entry name" value="His_kinase_dom"/>
</dbReference>
<dbReference type="NCBIfam" id="TIGR00229">
    <property type="entry name" value="sensory_box"/>
    <property type="match status" value="1"/>
</dbReference>
<comment type="catalytic activity">
    <reaction evidence="1">
        <text>ATP + protein L-histidine = ADP + protein N-phospho-L-histidine.</text>
        <dbReference type="EC" id="2.7.13.3"/>
    </reaction>
</comment>
<feature type="transmembrane region" description="Helical" evidence="4">
    <location>
        <begin position="75"/>
        <end position="95"/>
    </location>
</feature>
<dbReference type="Gene3D" id="1.10.287.130">
    <property type="match status" value="1"/>
</dbReference>
<evidence type="ECO:0000256" key="3">
    <source>
        <dbReference type="ARBA" id="ARBA00022553"/>
    </source>
</evidence>
<dbReference type="PROSITE" id="PS50109">
    <property type="entry name" value="HIS_KIN"/>
    <property type="match status" value="1"/>
</dbReference>
<organism evidence="6 7">
    <name type="scientific">Azospirillum baldaniorum</name>
    <dbReference type="NCBI Taxonomy" id="1064539"/>
    <lineage>
        <taxon>Bacteria</taxon>
        <taxon>Pseudomonadati</taxon>
        <taxon>Pseudomonadota</taxon>
        <taxon>Alphaproteobacteria</taxon>
        <taxon>Rhodospirillales</taxon>
        <taxon>Azospirillaceae</taxon>
        <taxon>Azospirillum</taxon>
    </lineage>
</organism>
<feature type="transmembrane region" description="Helical" evidence="4">
    <location>
        <begin position="107"/>
        <end position="124"/>
    </location>
</feature>
<keyword evidence="4" id="KW-0812">Transmembrane</keyword>
<reference evidence="6 7" key="1">
    <citation type="journal article" date="2011" name="PLoS Genet.">
        <title>Azospirillum genomes reveal transition of bacteria from aquatic to terrestrial environments.</title>
        <authorList>
            <person name="Wisniewski-Dye F."/>
            <person name="Borziak K."/>
            <person name="Khalsa-Moyers G."/>
            <person name="Alexandre G."/>
            <person name="Sukharnikov L.O."/>
            <person name="Wuichet K."/>
            <person name="Hurst G.B."/>
            <person name="McDonald W.H."/>
            <person name="Robertson J.S."/>
            <person name="Barbe V."/>
            <person name="Calteau A."/>
            <person name="Rouy Z."/>
            <person name="Mangenot S."/>
            <person name="Prigent-Combaret C."/>
            <person name="Normand P."/>
            <person name="Boyer M."/>
            <person name="Siguier P."/>
            <person name="Dessaux Y."/>
            <person name="Elmerich C."/>
            <person name="Condemine G."/>
            <person name="Krishnen G."/>
            <person name="Kennedy I."/>
            <person name="Paterson A.H."/>
            <person name="Gonzalez V."/>
            <person name="Mavingui P."/>
            <person name="Zhulin I.B."/>
        </authorList>
    </citation>
    <scope>NUCLEOTIDE SEQUENCE [LARGE SCALE GENOMIC DNA]</scope>
    <source>
        <strain evidence="6 7">Sp245</strain>
    </source>
</reference>
<evidence type="ECO:0000256" key="1">
    <source>
        <dbReference type="ARBA" id="ARBA00000085"/>
    </source>
</evidence>
<accession>A0A9P1K0E3</accession>
<dbReference type="InterPro" id="IPR036097">
    <property type="entry name" value="HisK_dim/P_sf"/>
</dbReference>
<geneLocation type="plasmid" evidence="6 7">
    <name>AZOBR_p4</name>
</geneLocation>
<dbReference type="PANTHER" id="PTHR43547">
    <property type="entry name" value="TWO-COMPONENT HISTIDINE KINASE"/>
    <property type="match status" value="1"/>
</dbReference>
<dbReference type="SUPFAM" id="SSF47384">
    <property type="entry name" value="Homodimeric domain of signal transducing histidine kinase"/>
    <property type="match status" value="1"/>
</dbReference>
<keyword evidence="4" id="KW-1133">Transmembrane helix</keyword>
<evidence type="ECO:0000256" key="4">
    <source>
        <dbReference type="SAM" id="Phobius"/>
    </source>
</evidence>
<dbReference type="InterPro" id="IPR003661">
    <property type="entry name" value="HisK_dim/P_dom"/>
</dbReference>
<dbReference type="GO" id="GO:0000155">
    <property type="term" value="F:phosphorelay sensor kinase activity"/>
    <property type="evidence" value="ECO:0007669"/>
    <property type="project" value="InterPro"/>
</dbReference>